<dbReference type="EMBL" id="ACHA02000012">
    <property type="protein sequence ID" value="EFK56604.1"/>
    <property type="molecule type" value="Genomic_DNA"/>
</dbReference>
<reference evidence="1" key="1">
    <citation type="submission" date="2010-07" db="EMBL/GenBank/DDBJ databases">
        <authorList>
            <person name="Muzny D."/>
            <person name="Qin X."/>
            <person name="Buhay C."/>
            <person name="Dugan-Rocha S."/>
            <person name="Ding Y."/>
            <person name="Chen G."/>
            <person name="Hawes A."/>
            <person name="Holder M."/>
            <person name="Jhangiani S."/>
            <person name="Johnson A."/>
            <person name="Khan Z."/>
            <person name="Li Z."/>
            <person name="Liu W."/>
            <person name="Liu X."/>
            <person name="Perez L."/>
            <person name="Shen H."/>
            <person name="Wang Q."/>
            <person name="Watt J."/>
            <person name="Xi L."/>
            <person name="Xin Y."/>
            <person name="Zhou J."/>
            <person name="Deng J."/>
            <person name="Jiang H."/>
            <person name="Liu Y."/>
            <person name="Qu J."/>
            <person name="Song X.-Z."/>
            <person name="Zhang L."/>
            <person name="Villasana D."/>
            <person name="Johnson A."/>
            <person name="Liu J."/>
            <person name="Liyanage D."/>
            <person name="Lorensuhewa L."/>
            <person name="Robinson T."/>
            <person name="Song A."/>
            <person name="Song B.-B."/>
            <person name="Dinh H."/>
            <person name="Thornton R."/>
            <person name="Coyle M."/>
            <person name="Francisco L."/>
            <person name="Jackson L."/>
            <person name="Javaid M."/>
            <person name="Korchina V."/>
            <person name="Kovar C."/>
            <person name="Mata R."/>
            <person name="Mathew T."/>
            <person name="Ngo R."/>
            <person name="Nguyen L."/>
            <person name="Nguyen N."/>
            <person name="Okwuonu G."/>
            <person name="Ongeri F."/>
            <person name="Pham C."/>
            <person name="Simmons D."/>
            <person name="Wilczek-Boney K."/>
            <person name="Hale W."/>
            <person name="Jakkamsetti A."/>
            <person name="Pham P."/>
            <person name="Ruth R."/>
            <person name="San Lucas F."/>
            <person name="Warren J."/>
            <person name="Zhang J."/>
            <person name="Zhao Z."/>
            <person name="Zhou C."/>
            <person name="Zhu D."/>
            <person name="Lee S."/>
            <person name="Bess C."/>
            <person name="Blankenburg K."/>
            <person name="Forbes L."/>
            <person name="Fu Q."/>
            <person name="Gubbala S."/>
            <person name="Hirani K."/>
            <person name="Jayaseelan J.C."/>
            <person name="Lara F."/>
            <person name="Munidasa M."/>
            <person name="Palculict T."/>
            <person name="Patil S."/>
            <person name="Pu L.-L."/>
            <person name="Saada N."/>
            <person name="Tang L."/>
            <person name="Weissenberger G."/>
            <person name="Zhu Y."/>
            <person name="Hemphill L."/>
            <person name="Shang Y."/>
            <person name="Youmans B."/>
            <person name="Ayvaz T."/>
            <person name="Ross M."/>
            <person name="Santibanez J."/>
            <person name="Aqrawi P."/>
            <person name="Gross S."/>
            <person name="Joshi V."/>
            <person name="Fowler G."/>
            <person name="Nazareth L."/>
            <person name="Reid J."/>
            <person name="Worley K."/>
            <person name="Petrosino J."/>
            <person name="Highlander S."/>
            <person name="Gibbs R."/>
        </authorList>
    </citation>
    <scope>NUCLEOTIDE SEQUENCE [LARGE SCALE GENOMIC DNA]</scope>
    <source>
        <strain evidence="1">ATCC 33861</strain>
    </source>
</reference>
<organism evidence="1 2">
    <name type="scientific">Sphingobacterium spiritivorum ATCC 33861</name>
    <dbReference type="NCBI Taxonomy" id="525373"/>
    <lineage>
        <taxon>Bacteria</taxon>
        <taxon>Pseudomonadati</taxon>
        <taxon>Bacteroidota</taxon>
        <taxon>Sphingobacteriia</taxon>
        <taxon>Sphingobacteriales</taxon>
        <taxon>Sphingobacteriaceae</taxon>
        <taxon>Sphingobacterium</taxon>
    </lineage>
</organism>
<dbReference type="AlphaFoldDB" id="D7VS53"/>
<dbReference type="eggNOG" id="ENOG5033U12">
    <property type="taxonomic scope" value="Bacteria"/>
</dbReference>
<keyword evidence="2" id="KW-1185">Reference proteome</keyword>
<comment type="caution">
    <text evidence="1">The sequence shown here is derived from an EMBL/GenBank/DDBJ whole genome shotgun (WGS) entry which is preliminary data.</text>
</comment>
<dbReference type="STRING" id="525373.HMPREF0766_13807"/>
<evidence type="ECO:0008006" key="3">
    <source>
        <dbReference type="Google" id="ProtNLM"/>
    </source>
</evidence>
<dbReference type="Proteomes" id="UP000006258">
    <property type="component" value="Unassembled WGS sequence"/>
</dbReference>
<protein>
    <recommendedName>
        <fullName evidence="3">MORN repeat protein</fullName>
    </recommendedName>
</protein>
<name>D7VS53_SPHSI</name>
<dbReference type="HOGENOM" id="CLU_930355_0_0_10"/>
<gene>
    <name evidence="1" type="ORF">HMPREF0766_13807</name>
</gene>
<accession>D7VS53</accession>
<sequence length="299" mass="34477">MKYSVININLLKYISLLGFMFTTIITESAFAQTTIDTLKIKAANIERAYIDEISIIGISGQKPVALKDGSYRLESKNQKADITLTNGLISGTVSETDGKVKNDYTIVNSLIMTYNSSTGSIPTVDTYRKEKNMFFKQYENSILRTEGWVSLDKNKHYGRGVSKSYHRNGNIQHISDEVSETYTDFYPNGNKQRVSAVDRYEAYDEDGRLTNKQYRKNNVRYSDDYVEGKLYTRSYQNSERNEVKEYYKNALFQKKEVIKTVNGIQRLLTYNKTGKLISNERYLPANEIILYEEKRPSAQ</sequence>
<dbReference type="OrthoDB" id="698640at2"/>
<evidence type="ECO:0000313" key="1">
    <source>
        <dbReference type="EMBL" id="EFK56604.1"/>
    </source>
</evidence>
<proteinExistence type="predicted"/>
<evidence type="ECO:0000313" key="2">
    <source>
        <dbReference type="Proteomes" id="UP000006258"/>
    </source>
</evidence>